<dbReference type="Proteomes" id="UP000887159">
    <property type="component" value="Unassembled WGS sequence"/>
</dbReference>
<dbReference type="Gene3D" id="2.40.70.10">
    <property type="entry name" value="Acid Proteases"/>
    <property type="match status" value="1"/>
</dbReference>
<dbReference type="EMBL" id="BMAU01021359">
    <property type="protein sequence ID" value="GFY22167.1"/>
    <property type="molecule type" value="Genomic_DNA"/>
</dbReference>
<comment type="caution">
    <text evidence="1">The sequence shown here is derived from an EMBL/GenBank/DDBJ whole genome shotgun (WGS) entry which is preliminary data.</text>
</comment>
<dbReference type="InterPro" id="IPR021109">
    <property type="entry name" value="Peptidase_aspartic_dom_sf"/>
</dbReference>
<gene>
    <name evidence="1" type="primary">NCL1_62324</name>
    <name evidence="1" type="ORF">TNCV_3298101</name>
</gene>
<organism evidence="1 2">
    <name type="scientific">Trichonephila clavipes</name>
    <name type="common">Golden silk orbweaver</name>
    <name type="synonym">Nephila clavipes</name>
    <dbReference type="NCBI Taxonomy" id="2585209"/>
    <lineage>
        <taxon>Eukaryota</taxon>
        <taxon>Metazoa</taxon>
        <taxon>Ecdysozoa</taxon>
        <taxon>Arthropoda</taxon>
        <taxon>Chelicerata</taxon>
        <taxon>Arachnida</taxon>
        <taxon>Araneae</taxon>
        <taxon>Araneomorphae</taxon>
        <taxon>Entelegynae</taxon>
        <taxon>Araneoidea</taxon>
        <taxon>Nephilidae</taxon>
        <taxon>Trichonephila</taxon>
    </lineage>
</organism>
<protein>
    <submittedName>
        <fullName evidence="1">Uncharacterized protein</fullName>
    </submittedName>
</protein>
<dbReference type="AlphaFoldDB" id="A0A8X6VTH6"/>
<sequence>MSKYGVVELNIRIRDFEKPWLFHVLADLKYPCILGIDFIGGSKIILDFDRKSLAILDSQIYKVVKTVEIEKVEIDLSKTKLEEKQKQELQD</sequence>
<name>A0A8X6VTH6_TRICX</name>
<accession>A0A8X6VTH6</accession>
<keyword evidence="2" id="KW-1185">Reference proteome</keyword>
<proteinExistence type="predicted"/>
<evidence type="ECO:0000313" key="2">
    <source>
        <dbReference type="Proteomes" id="UP000887159"/>
    </source>
</evidence>
<reference evidence="1" key="1">
    <citation type="submission" date="2020-08" db="EMBL/GenBank/DDBJ databases">
        <title>Multicomponent nature underlies the extraordinary mechanical properties of spider dragline silk.</title>
        <authorList>
            <person name="Kono N."/>
            <person name="Nakamura H."/>
            <person name="Mori M."/>
            <person name="Yoshida Y."/>
            <person name="Ohtoshi R."/>
            <person name="Malay A.D."/>
            <person name="Moran D.A.P."/>
            <person name="Tomita M."/>
            <person name="Numata K."/>
            <person name="Arakawa K."/>
        </authorList>
    </citation>
    <scope>NUCLEOTIDE SEQUENCE</scope>
</reference>
<evidence type="ECO:0000313" key="1">
    <source>
        <dbReference type="EMBL" id="GFY22167.1"/>
    </source>
</evidence>